<dbReference type="Pfam" id="PF00348">
    <property type="entry name" value="polyprenyl_synt"/>
    <property type="match status" value="1"/>
</dbReference>
<accession>A0ABP1QLS8</accession>
<dbReference type="PANTHER" id="PTHR12001">
    <property type="entry name" value="GERANYLGERANYL PYROPHOSPHATE SYNTHASE"/>
    <property type="match status" value="1"/>
</dbReference>
<sequence length="485" mass="54744">MFTTSKCLLIVTRTNRYVQSRSIRKSSHLKYSAPSVEGLSSKLQVKRSHSHNIIAAAAESFDEKALPHKYSDSGSHSMRIEYPDSIIASKKVKLEELIRRAEDLLKCRFHRSRSSPIGVGISLSDNDPRHFNLLPKWFQNDSSFVASKIPGLMGSGHPILSLKKNIDSDDEEHSLTLLSSNVQWRAFIMLLVARAFGMSKEIQQGDKKFQALVDAKQRSLSEITEMMHFAFALHRTMVEINHSNMKDVPMEEESGLHLGNKIATLLGDLLMARTSKGLSSLRNHEVTELMSDAIGDFSESEILRRRHLDFFRPVPSESAEVFREFAESNSKSKYQELPSYETWHSRVSLDISSLIGRSCLCSTKLSQHDEEANKLAFSIGHQIGLVMQACNDLELYTRARHSGHPTLDLCTLPAVFHFNSDSVDRAHRPIDINEVYRKLMTSPDVIVRTQNALESLKQDALELISKLPRSTQAPQILEDFVVTLS</sequence>
<dbReference type="Proteomes" id="UP001642540">
    <property type="component" value="Unassembled WGS sequence"/>
</dbReference>
<comment type="caution">
    <text evidence="2">The sequence shown here is derived from an EMBL/GenBank/DDBJ whole genome shotgun (WGS) entry which is preliminary data.</text>
</comment>
<name>A0ABP1QLS8_9HEXA</name>
<keyword evidence="1" id="KW-0808">Transferase</keyword>
<comment type="similarity">
    <text evidence="1">Belongs to the FPP/GGPP synthase family.</text>
</comment>
<reference evidence="2 3" key="1">
    <citation type="submission" date="2024-08" db="EMBL/GenBank/DDBJ databases">
        <authorList>
            <person name="Cucini C."/>
            <person name="Frati F."/>
        </authorList>
    </citation>
    <scope>NUCLEOTIDE SEQUENCE [LARGE SCALE GENOMIC DNA]</scope>
</reference>
<dbReference type="Gene3D" id="1.10.600.10">
    <property type="entry name" value="Farnesyl Diphosphate Synthase"/>
    <property type="match status" value="1"/>
</dbReference>
<proteinExistence type="inferred from homology"/>
<dbReference type="InterPro" id="IPR008949">
    <property type="entry name" value="Isoprenoid_synthase_dom_sf"/>
</dbReference>
<dbReference type="PANTHER" id="PTHR12001:SF55">
    <property type="entry name" value="ALL TRANS-POLYPRENYL-DIPHOSPHATE SYNTHASE PDSS2"/>
    <property type="match status" value="1"/>
</dbReference>
<evidence type="ECO:0000313" key="2">
    <source>
        <dbReference type="EMBL" id="CAL8107558.1"/>
    </source>
</evidence>
<protein>
    <recommendedName>
        <fullName evidence="4">Decaprenyl-diphosphate synthase subunit 2</fullName>
    </recommendedName>
</protein>
<gene>
    <name evidence="2" type="ORF">ODALV1_LOCUS12709</name>
</gene>
<dbReference type="InterPro" id="IPR000092">
    <property type="entry name" value="Polyprenyl_synt"/>
</dbReference>
<organism evidence="2 3">
    <name type="scientific">Orchesella dallaii</name>
    <dbReference type="NCBI Taxonomy" id="48710"/>
    <lineage>
        <taxon>Eukaryota</taxon>
        <taxon>Metazoa</taxon>
        <taxon>Ecdysozoa</taxon>
        <taxon>Arthropoda</taxon>
        <taxon>Hexapoda</taxon>
        <taxon>Collembola</taxon>
        <taxon>Entomobryomorpha</taxon>
        <taxon>Entomobryoidea</taxon>
        <taxon>Orchesellidae</taxon>
        <taxon>Orchesellinae</taxon>
        <taxon>Orchesella</taxon>
    </lineage>
</organism>
<dbReference type="EMBL" id="CAXLJM020000038">
    <property type="protein sequence ID" value="CAL8107558.1"/>
    <property type="molecule type" value="Genomic_DNA"/>
</dbReference>
<evidence type="ECO:0000256" key="1">
    <source>
        <dbReference type="RuleBase" id="RU004466"/>
    </source>
</evidence>
<dbReference type="SUPFAM" id="SSF48576">
    <property type="entry name" value="Terpenoid synthases"/>
    <property type="match status" value="1"/>
</dbReference>
<evidence type="ECO:0008006" key="4">
    <source>
        <dbReference type="Google" id="ProtNLM"/>
    </source>
</evidence>
<keyword evidence="3" id="KW-1185">Reference proteome</keyword>
<evidence type="ECO:0000313" key="3">
    <source>
        <dbReference type="Proteomes" id="UP001642540"/>
    </source>
</evidence>